<feature type="region of interest" description="Disordered" evidence="1">
    <location>
        <begin position="1"/>
        <end position="66"/>
    </location>
</feature>
<dbReference type="Proteomes" id="UP000776700">
    <property type="component" value="Unassembled WGS sequence"/>
</dbReference>
<feature type="compositionally biased region" description="Low complexity" evidence="1">
    <location>
        <begin position="37"/>
        <end position="63"/>
    </location>
</feature>
<feature type="non-terminal residue" evidence="2">
    <location>
        <position position="1"/>
    </location>
</feature>
<evidence type="ECO:0000256" key="1">
    <source>
        <dbReference type="SAM" id="MobiDB-lite"/>
    </source>
</evidence>
<accession>A0A921MYL1</accession>
<proteinExistence type="predicted"/>
<reference evidence="2" key="1">
    <citation type="journal article" date="2021" name="PeerJ">
        <title>Extensive microbial diversity within the chicken gut microbiome revealed by metagenomics and culture.</title>
        <authorList>
            <person name="Gilroy R."/>
            <person name="Ravi A."/>
            <person name="Getino M."/>
            <person name="Pursley I."/>
            <person name="Horton D.L."/>
            <person name="Alikhan N.F."/>
            <person name="Baker D."/>
            <person name="Gharbi K."/>
            <person name="Hall N."/>
            <person name="Watson M."/>
            <person name="Adriaenssens E.M."/>
            <person name="Foster-Nyarko E."/>
            <person name="Jarju S."/>
            <person name="Secka A."/>
            <person name="Antonio M."/>
            <person name="Oren A."/>
            <person name="Chaudhuri R.R."/>
            <person name="La Ragione R."/>
            <person name="Hildebrand F."/>
            <person name="Pallen M.J."/>
        </authorList>
    </citation>
    <scope>NUCLEOTIDE SEQUENCE</scope>
    <source>
        <strain evidence="2">1277</strain>
    </source>
</reference>
<feature type="compositionally biased region" description="Polar residues" evidence="1">
    <location>
        <begin position="1"/>
        <end position="17"/>
    </location>
</feature>
<evidence type="ECO:0000313" key="2">
    <source>
        <dbReference type="EMBL" id="HJG95475.1"/>
    </source>
</evidence>
<reference evidence="2" key="2">
    <citation type="submission" date="2021-09" db="EMBL/GenBank/DDBJ databases">
        <authorList>
            <person name="Gilroy R."/>
        </authorList>
    </citation>
    <scope>NUCLEOTIDE SEQUENCE</scope>
    <source>
        <strain evidence="2">1277</strain>
    </source>
</reference>
<comment type="caution">
    <text evidence="2">The sequence shown here is derived from an EMBL/GenBank/DDBJ whole genome shotgun (WGS) entry which is preliminary data.</text>
</comment>
<protein>
    <submittedName>
        <fullName evidence="2">Uncharacterized protein</fullName>
    </submittedName>
</protein>
<sequence>GESSSINDLTVSDQGETNNKESNIENGNASLELENGSLTNVSKTSLSNNTNSNNTSRDNTNQSEITTLKSQGNIGITSSAELLEKWRSVIINIDQMIIDACDDLFMQVY</sequence>
<organism evidence="2 3">
    <name type="scientific">Romboutsia timonensis</name>
    <dbReference type="NCBI Taxonomy" id="1776391"/>
    <lineage>
        <taxon>Bacteria</taxon>
        <taxon>Bacillati</taxon>
        <taxon>Bacillota</taxon>
        <taxon>Clostridia</taxon>
        <taxon>Peptostreptococcales</taxon>
        <taxon>Peptostreptococcaceae</taxon>
        <taxon>Romboutsia</taxon>
    </lineage>
</organism>
<evidence type="ECO:0000313" key="3">
    <source>
        <dbReference type="Proteomes" id="UP000776700"/>
    </source>
</evidence>
<name>A0A921MYL1_9FIRM</name>
<gene>
    <name evidence="2" type="ORF">K8V90_00015</name>
</gene>
<dbReference type="AlphaFoldDB" id="A0A921MYL1"/>
<dbReference type="EMBL" id="DYUB01000001">
    <property type="protein sequence ID" value="HJG95475.1"/>
    <property type="molecule type" value="Genomic_DNA"/>
</dbReference>